<accession>A0A9X2MHF7</accession>
<comment type="subcellular location">
    <subcellularLocation>
        <location evidence="1">Bacterial microcompartment</location>
    </subcellularLocation>
</comment>
<comment type="similarity">
    <text evidence="3">Belongs to the bacterial microcompartments protein family.</text>
</comment>
<feature type="domain" description="BMC" evidence="4">
    <location>
        <begin position="96"/>
        <end position="181"/>
    </location>
</feature>
<dbReference type="OrthoDB" id="9791973at2"/>
<dbReference type="Pfam" id="PF00936">
    <property type="entry name" value="BMC"/>
    <property type="match status" value="2"/>
</dbReference>
<dbReference type="InterPro" id="IPR037233">
    <property type="entry name" value="CcmK-like_sf"/>
</dbReference>
<dbReference type="SMART" id="SM00877">
    <property type="entry name" value="BMC"/>
    <property type="match status" value="2"/>
</dbReference>
<evidence type="ECO:0000256" key="2">
    <source>
        <dbReference type="ARBA" id="ARBA00024446"/>
    </source>
</evidence>
<dbReference type="GO" id="GO:0031469">
    <property type="term" value="C:bacterial microcompartment"/>
    <property type="evidence" value="ECO:0007669"/>
    <property type="project" value="UniProtKB-SubCell"/>
</dbReference>
<evidence type="ECO:0000259" key="4">
    <source>
        <dbReference type="PROSITE" id="PS51930"/>
    </source>
</evidence>
<dbReference type="Gene3D" id="3.30.70.1710">
    <property type="match status" value="2"/>
</dbReference>
<protein>
    <submittedName>
        <fullName evidence="5">BMC domain-containing protein</fullName>
    </submittedName>
</protein>
<evidence type="ECO:0000313" key="6">
    <source>
        <dbReference type="Proteomes" id="UP001142078"/>
    </source>
</evidence>
<dbReference type="InterPro" id="IPR011238">
    <property type="entry name" value="Micro_shell_prot_PduT"/>
</dbReference>
<evidence type="ECO:0000313" key="5">
    <source>
        <dbReference type="EMBL" id="MCR2044088.1"/>
    </source>
</evidence>
<dbReference type="InterPro" id="IPR050575">
    <property type="entry name" value="BMC_shell"/>
</dbReference>
<dbReference type="RefSeq" id="WP_050069852.1">
    <property type="nucleotide sequence ID" value="NZ_CABKTM010000049.1"/>
</dbReference>
<dbReference type="Proteomes" id="UP001142078">
    <property type="component" value="Unassembled WGS sequence"/>
</dbReference>
<evidence type="ECO:0000256" key="3">
    <source>
        <dbReference type="PROSITE-ProRule" id="PRU01278"/>
    </source>
</evidence>
<reference evidence="5" key="1">
    <citation type="submission" date="2022-07" db="EMBL/GenBank/DDBJ databases">
        <title>Enhanced cultured diversity of the mouse gut microbiota enables custom-made synthetic communities.</title>
        <authorList>
            <person name="Afrizal A."/>
        </authorList>
    </citation>
    <scope>NUCLEOTIDE SEQUENCE</scope>
    <source>
        <strain evidence="5">DSM 29482</strain>
    </source>
</reference>
<gene>
    <name evidence="5" type="ORF">NSA23_08140</name>
</gene>
<dbReference type="PIRSF" id="PIRSF034834">
    <property type="entry name" value="PduT"/>
    <property type="match status" value="1"/>
</dbReference>
<dbReference type="EMBL" id="JANJZL010000004">
    <property type="protein sequence ID" value="MCR2044088.1"/>
    <property type="molecule type" value="Genomic_DNA"/>
</dbReference>
<dbReference type="PANTHER" id="PTHR33941">
    <property type="entry name" value="PROPANEDIOL UTILIZATION PROTEIN PDUA"/>
    <property type="match status" value="1"/>
</dbReference>
<dbReference type="InterPro" id="IPR044872">
    <property type="entry name" value="CcmK/CsoS1_BMC"/>
</dbReference>
<dbReference type="InterPro" id="IPR000249">
    <property type="entry name" value="BMC_dom"/>
</dbReference>
<evidence type="ECO:0000256" key="1">
    <source>
        <dbReference type="ARBA" id="ARBA00024322"/>
    </source>
</evidence>
<name>A0A9X2MHF7_9FIRM</name>
<dbReference type="AlphaFoldDB" id="A0A9X2MHF7"/>
<dbReference type="PANTHER" id="PTHR33941:SF11">
    <property type="entry name" value="BACTERIAL MICROCOMPARTMENT SHELL PROTEIN PDUJ"/>
    <property type="match status" value="1"/>
</dbReference>
<dbReference type="CDD" id="cd07054">
    <property type="entry name" value="BMC_PduT_repeat2"/>
    <property type="match status" value="1"/>
</dbReference>
<keyword evidence="6" id="KW-1185">Reference proteome</keyword>
<dbReference type="PROSITE" id="PS51930">
    <property type="entry name" value="BMC_2"/>
    <property type="match status" value="1"/>
</dbReference>
<sequence length="181" mass="19764">MEKALGLIETSSISKGMEILDNILKQTKIGLITGSSVCPGKYLIIIEGTVQSINFALEISRAIGEESILYSHAINNLNQQVFYALKEKKKPENIKALGIIETRTSVASIVLADVLCDSSNIELIRLRLANGIGGKGLLIFTGDVSSVKNAIQSAKYHDIQYKKIIDIVLLSHPDNRLIESI</sequence>
<comment type="caution">
    <text evidence="5">The sequence shown here is derived from an EMBL/GenBank/DDBJ whole genome shotgun (WGS) entry which is preliminary data.</text>
</comment>
<dbReference type="SUPFAM" id="SSF143414">
    <property type="entry name" value="CcmK-like"/>
    <property type="match status" value="2"/>
</dbReference>
<keyword evidence="2" id="KW-1283">Bacterial microcompartment</keyword>
<organism evidence="5 6">
    <name type="scientific">Anaerosalibacter massiliensis</name>
    <dbReference type="NCBI Taxonomy" id="1347392"/>
    <lineage>
        <taxon>Bacteria</taxon>
        <taxon>Bacillati</taxon>
        <taxon>Bacillota</taxon>
        <taxon>Tissierellia</taxon>
        <taxon>Tissierellales</taxon>
        <taxon>Sporanaerobacteraceae</taxon>
        <taxon>Anaerosalibacter</taxon>
    </lineage>
</organism>
<proteinExistence type="inferred from homology"/>